<dbReference type="InterPro" id="IPR036388">
    <property type="entry name" value="WH-like_DNA-bd_sf"/>
</dbReference>
<evidence type="ECO:0000256" key="1">
    <source>
        <dbReference type="ARBA" id="ARBA00023015"/>
    </source>
</evidence>
<proteinExistence type="predicted"/>
<dbReference type="Proteomes" id="UP001446337">
    <property type="component" value="Chromosome"/>
</dbReference>
<dbReference type="InterPro" id="IPR000792">
    <property type="entry name" value="Tscrpt_reg_LuxR_C"/>
</dbReference>
<evidence type="ECO:0000256" key="2">
    <source>
        <dbReference type="ARBA" id="ARBA00023125"/>
    </source>
</evidence>
<dbReference type="RefSeq" id="WP_209167076.1">
    <property type="nucleotide sequence ID" value="NZ_CP154792.1"/>
</dbReference>
<dbReference type="Gene3D" id="1.10.10.10">
    <property type="entry name" value="Winged helix-like DNA-binding domain superfamily/Winged helix DNA-binding domain"/>
    <property type="match status" value="1"/>
</dbReference>
<reference evidence="5 6" key="1">
    <citation type="submission" date="2024-05" db="EMBL/GenBank/DDBJ databases">
        <title>Achromobacter denitrificans. BP1, complete genome.</title>
        <authorList>
            <person name="Zhang B."/>
        </authorList>
    </citation>
    <scope>NUCLEOTIDE SEQUENCE [LARGE SCALE GENOMIC DNA]</scope>
    <source>
        <strain evidence="5 6">BP1</strain>
    </source>
</reference>
<feature type="domain" description="HTH luxR-type" evidence="4">
    <location>
        <begin position="220"/>
        <end position="285"/>
    </location>
</feature>
<evidence type="ECO:0000256" key="3">
    <source>
        <dbReference type="ARBA" id="ARBA00023163"/>
    </source>
</evidence>
<keyword evidence="3" id="KW-0804">Transcription</keyword>
<dbReference type="PROSITE" id="PS00622">
    <property type="entry name" value="HTH_LUXR_1"/>
    <property type="match status" value="1"/>
</dbReference>
<keyword evidence="2" id="KW-0238">DNA-binding</keyword>
<dbReference type="SMART" id="SM00421">
    <property type="entry name" value="HTH_LUXR"/>
    <property type="match status" value="1"/>
</dbReference>
<dbReference type="PROSITE" id="PS50043">
    <property type="entry name" value="HTH_LUXR_2"/>
    <property type="match status" value="1"/>
</dbReference>
<dbReference type="PRINTS" id="PR00038">
    <property type="entry name" value="HTHLUXR"/>
</dbReference>
<organism evidence="5 6">
    <name type="scientific">Achromobacter denitrificans</name>
    <name type="common">Alcaligenes denitrificans</name>
    <dbReference type="NCBI Taxonomy" id="32002"/>
    <lineage>
        <taxon>Bacteria</taxon>
        <taxon>Pseudomonadati</taxon>
        <taxon>Pseudomonadota</taxon>
        <taxon>Betaproteobacteria</taxon>
        <taxon>Burkholderiales</taxon>
        <taxon>Alcaligenaceae</taxon>
        <taxon>Achromobacter</taxon>
    </lineage>
</organism>
<sequence>MPHRDSTDKKAASPRRRAAMGDIMFLAQLHPTADAALPLSALKPLFKGIGTVTFADCLLETMNHAAVFDHCTVYEFDGAKPPSLVGVGSYGPKQRVLRSTHAYVGGLHQAEPVRRAMPGLGQQLLVRYHEQSELPHCDWRHVCYEAVAINDRLSVAAKIDDAHCFVANFFRDVGRDTLTTPDLERVCSLAFAIAMAGRQHVRLAQATTIHKGDVTDSHSTMADFEQLSDRENQVCKLIASGWSATEIAQQLHVLESSIGTYRKRAYAKLGVGSKRELTQRYRAQAQLRKI</sequence>
<dbReference type="EMBL" id="CP154792">
    <property type="protein sequence ID" value="XAN14093.1"/>
    <property type="molecule type" value="Genomic_DNA"/>
</dbReference>
<name>A0ABZ3G0F9_ACHDE</name>
<evidence type="ECO:0000313" key="6">
    <source>
        <dbReference type="Proteomes" id="UP001446337"/>
    </source>
</evidence>
<dbReference type="PANTHER" id="PTHR44688:SF16">
    <property type="entry name" value="DNA-BINDING TRANSCRIPTIONAL ACTIVATOR DEVR_DOSR"/>
    <property type="match status" value="1"/>
</dbReference>
<accession>A0ABZ3G0F9</accession>
<evidence type="ECO:0000259" key="4">
    <source>
        <dbReference type="PROSITE" id="PS50043"/>
    </source>
</evidence>
<dbReference type="PANTHER" id="PTHR44688">
    <property type="entry name" value="DNA-BINDING TRANSCRIPTIONAL ACTIVATOR DEVR_DOSR"/>
    <property type="match status" value="1"/>
</dbReference>
<gene>
    <name evidence="5" type="ORF">AAIK43_22240</name>
</gene>
<dbReference type="InterPro" id="IPR016032">
    <property type="entry name" value="Sig_transdc_resp-reg_C-effctor"/>
</dbReference>
<keyword evidence="1" id="KW-0805">Transcription regulation</keyword>
<dbReference type="Pfam" id="PF00196">
    <property type="entry name" value="GerE"/>
    <property type="match status" value="1"/>
</dbReference>
<protein>
    <submittedName>
        <fullName evidence="5">Helix-turn-helix transcriptional regulator</fullName>
    </submittedName>
</protein>
<keyword evidence="6" id="KW-1185">Reference proteome</keyword>
<dbReference type="SUPFAM" id="SSF46894">
    <property type="entry name" value="C-terminal effector domain of the bipartite response regulators"/>
    <property type="match status" value="1"/>
</dbReference>
<evidence type="ECO:0000313" key="5">
    <source>
        <dbReference type="EMBL" id="XAN14093.1"/>
    </source>
</evidence>
<dbReference type="CDD" id="cd06170">
    <property type="entry name" value="LuxR_C_like"/>
    <property type="match status" value="1"/>
</dbReference>